<dbReference type="Proteomes" id="UP000612808">
    <property type="component" value="Unassembled WGS sequence"/>
</dbReference>
<name>A0A8J3J6V6_9ACTN</name>
<dbReference type="EMBL" id="BOMB01000020">
    <property type="protein sequence ID" value="GID12706.1"/>
    <property type="molecule type" value="Genomic_DNA"/>
</dbReference>
<dbReference type="InterPro" id="IPR027843">
    <property type="entry name" value="DUF4440"/>
</dbReference>
<feature type="domain" description="DUF4440" evidence="1">
    <location>
        <begin position="8"/>
        <end position="113"/>
    </location>
</feature>
<gene>
    <name evidence="2" type="ORF">Aru02nite_35950</name>
</gene>
<dbReference type="InterPro" id="IPR032710">
    <property type="entry name" value="NTF2-like_dom_sf"/>
</dbReference>
<evidence type="ECO:0000259" key="1">
    <source>
        <dbReference type="Pfam" id="PF14534"/>
    </source>
</evidence>
<dbReference type="SUPFAM" id="SSF54427">
    <property type="entry name" value="NTF2-like"/>
    <property type="match status" value="1"/>
</dbReference>
<evidence type="ECO:0000313" key="3">
    <source>
        <dbReference type="Proteomes" id="UP000612808"/>
    </source>
</evidence>
<keyword evidence="3" id="KW-1185">Reference proteome</keyword>
<organism evidence="2 3">
    <name type="scientific">Actinocatenispora rupis</name>
    <dbReference type="NCBI Taxonomy" id="519421"/>
    <lineage>
        <taxon>Bacteria</taxon>
        <taxon>Bacillati</taxon>
        <taxon>Actinomycetota</taxon>
        <taxon>Actinomycetes</taxon>
        <taxon>Micromonosporales</taxon>
        <taxon>Micromonosporaceae</taxon>
        <taxon>Actinocatenispora</taxon>
    </lineage>
</organism>
<accession>A0A8J3J6V6</accession>
<dbReference type="AlphaFoldDB" id="A0A8J3J6V6"/>
<protein>
    <recommendedName>
        <fullName evidence="1">DUF4440 domain-containing protein</fullName>
    </recommendedName>
</protein>
<reference evidence="2" key="1">
    <citation type="submission" date="2021-01" db="EMBL/GenBank/DDBJ databases">
        <title>Whole genome shotgun sequence of Actinocatenispora rupis NBRC 107355.</title>
        <authorList>
            <person name="Komaki H."/>
            <person name="Tamura T."/>
        </authorList>
    </citation>
    <scope>NUCLEOTIDE SEQUENCE</scope>
    <source>
        <strain evidence="2">NBRC 107355</strain>
    </source>
</reference>
<dbReference type="Pfam" id="PF14534">
    <property type="entry name" value="DUF4440"/>
    <property type="match status" value="1"/>
</dbReference>
<sequence>MGTQQEIIEFGQRWAAAEQDGDTDTLDAISTDDFTLVGPLGFVLDKTQWLDRYRTGQLIVHELTWDEIAVREYGTTAVAIGRYQQKAEYQGNNTDATLRGTQVLVRDGDGWKLAGIHLSPIGAPPAFARQQRED</sequence>
<proteinExistence type="predicted"/>
<dbReference type="Gene3D" id="3.10.450.50">
    <property type="match status" value="1"/>
</dbReference>
<comment type="caution">
    <text evidence="2">The sequence shown here is derived from an EMBL/GenBank/DDBJ whole genome shotgun (WGS) entry which is preliminary data.</text>
</comment>
<dbReference type="RefSeq" id="WP_203658916.1">
    <property type="nucleotide sequence ID" value="NZ_BAAAZM010000024.1"/>
</dbReference>
<evidence type="ECO:0000313" key="2">
    <source>
        <dbReference type="EMBL" id="GID12706.1"/>
    </source>
</evidence>